<evidence type="ECO:0000256" key="12">
    <source>
        <dbReference type="SAM" id="Coils"/>
    </source>
</evidence>
<dbReference type="GO" id="GO:0022857">
    <property type="term" value="F:transmembrane transporter activity"/>
    <property type="evidence" value="ECO:0007669"/>
    <property type="project" value="InterPro"/>
</dbReference>
<feature type="transmembrane region" description="Helical" evidence="14">
    <location>
        <begin position="4909"/>
        <end position="4926"/>
    </location>
</feature>
<dbReference type="InterPro" id="IPR011704">
    <property type="entry name" value="ATPase_dyneun-rel_AAA"/>
</dbReference>
<organism evidence="17 18">
    <name type="scientific">Corynespora cassiicola Philippines</name>
    <dbReference type="NCBI Taxonomy" id="1448308"/>
    <lineage>
        <taxon>Eukaryota</taxon>
        <taxon>Fungi</taxon>
        <taxon>Dikarya</taxon>
        <taxon>Ascomycota</taxon>
        <taxon>Pezizomycotina</taxon>
        <taxon>Dothideomycetes</taxon>
        <taxon>Pleosporomycetidae</taxon>
        <taxon>Pleosporales</taxon>
        <taxon>Corynesporascaceae</taxon>
        <taxon>Corynespora</taxon>
    </lineage>
</organism>
<dbReference type="PANTHER" id="PTHR48103">
    <property type="entry name" value="MIDASIN-RELATED"/>
    <property type="match status" value="1"/>
</dbReference>
<feature type="transmembrane region" description="Helical" evidence="14">
    <location>
        <begin position="4965"/>
        <end position="4990"/>
    </location>
</feature>
<dbReference type="GO" id="GO:0005654">
    <property type="term" value="C:nucleoplasm"/>
    <property type="evidence" value="ECO:0007669"/>
    <property type="project" value="UniProtKB-SubCell"/>
</dbReference>
<dbReference type="GO" id="GO:0000027">
    <property type="term" value="P:ribosomal large subunit assembly"/>
    <property type="evidence" value="ECO:0007669"/>
    <property type="project" value="InterPro"/>
</dbReference>
<feature type="transmembrane region" description="Helical" evidence="14">
    <location>
        <begin position="5141"/>
        <end position="5162"/>
    </location>
</feature>
<feature type="domain" description="Major facilitator superfamily (MFS) profile" evidence="16">
    <location>
        <begin position="4844"/>
        <end position="5343"/>
    </location>
</feature>
<dbReference type="InterPro" id="IPR036465">
    <property type="entry name" value="vWFA_dom_sf"/>
</dbReference>
<dbReference type="FunFam" id="3.40.50.300:FF:000582">
    <property type="entry name" value="Midasin"/>
    <property type="match status" value="1"/>
</dbReference>
<name>A0A2T2P8I8_CORCC</name>
<dbReference type="InterPro" id="IPR048617">
    <property type="entry name" value="MDN1_AAA_lid_4"/>
</dbReference>
<evidence type="ECO:0000256" key="14">
    <source>
        <dbReference type="SAM" id="Phobius"/>
    </source>
</evidence>
<dbReference type="OrthoDB" id="5186at2759"/>
<feature type="transmembrane region" description="Helical" evidence="14">
    <location>
        <begin position="4841"/>
        <end position="4867"/>
    </location>
</feature>
<feature type="transmembrane region" description="Helical" evidence="14">
    <location>
        <begin position="5109"/>
        <end position="5129"/>
    </location>
</feature>
<evidence type="ECO:0000256" key="11">
    <source>
        <dbReference type="PIRNR" id="PIRNR010340"/>
    </source>
</evidence>
<dbReference type="GO" id="GO:0016020">
    <property type="term" value="C:membrane"/>
    <property type="evidence" value="ECO:0007669"/>
    <property type="project" value="UniProtKB-SubCell"/>
</dbReference>
<dbReference type="SUPFAM" id="SSF52540">
    <property type="entry name" value="P-loop containing nucleoside triphosphate hydrolases"/>
    <property type="match status" value="6"/>
</dbReference>
<keyword evidence="7 11" id="KW-0547">Nucleotide-binding</keyword>
<protein>
    <recommendedName>
        <fullName evidence="5 11">Midasin</fullName>
    </recommendedName>
</protein>
<dbReference type="FunFam" id="3.40.50.300:FF:001368">
    <property type="entry name" value="Midasin"/>
    <property type="match status" value="1"/>
</dbReference>
<dbReference type="InterPro" id="IPR011701">
    <property type="entry name" value="MFS"/>
</dbReference>
<dbReference type="Pfam" id="PF21108">
    <property type="entry name" value="MDN1_4th"/>
    <property type="match status" value="1"/>
</dbReference>
<feature type="region of interest" description="Disordered" evidence="13">
    <location>
        <begin position="698"/>
        <end position="723"/>
    </location>
</feature>
<feature type="compositionally biased region" description="Acidic residues" evidence="13">
    <location>
        <begin position="4458"/>
        <end position="4474"/>
    </location>
</feature>
<evidence type="ECO:0000256" key="8">
    <source>
        <dbReference type="ARBA" id="ARBA00022840"/>
    </source>
</evidence>
<feature type="compositionally biased region" description="Basic and acidic residues" evidence="13">
    <location>
        <begin position="4274"/>
        <end position="4290"/>
    </location>
</feature>
<evidence type="ECO:0000256" key="10">
    <source>
        <dbReference type="ARBA" id="ARBA00023242"/>
    </source>
</evidence>
<dbReference type="SUPFAM" id="SSF53300">
    <property type="entry name" value="vWA-like"/>
    <property type="match status" value="1"/>
</dbReference>
<evidence type="ECO:0000256" key="13">
    <source>
        <dbReference type="SAM" id="MobiDB-lite"/>
    </source>
</evidence>
<dbReference type="PANTHER" id="PTHR48103:SF2">
    <property type="entry name" value="MIDASIN"/>
    <property type="match status" value="1"/>
</dbReference>
<dbReference type="FunFam" id="3.40.50.300:FF:000712">
    <property type="entry name" value="Midasin"/>
    <property type="match status" value="1"/>
</dbReference>
<evidence type="ECO:0000256" key="5">
    <source>
        <dbReference type="ARBA" id="ARBA00017143"/>
    </source>
</evidence>
<evidence type="ECO:0000256" key="7">
    <source>
        <dbReference type="ARBA" id="ARBA00022741"/>
    </source>
</evidence>
<comment type="subcellular location">
    <subcellularLocation>
        <location evidence="1">Membrane</location>
        <topology evidence="1">Multi-pass membrane protein</topology>
    </subcellularLocation>
    <subcellularLocation>
        <location evidence="2">Nucleus</location>
        <location evidence="2">Nucleolus</location>
    </subcellularLocation>
    <subcellularLocation>
        <location evidence="3">Nucleus</location>
        <location evidence="3">Nucleoplasm</location>
    </subcellularLocation>
</comment>
<dbReference type="PIRSF" id="PIRSF010340">
    <property type="entry name" value="Midasin"/>
    <property type="match status" value="1"/>
</dbReference>
<dbReference type="SMART" id="SM00382">
    <property type="entry name" value="AAA"/>
    <property type="match status" value="6"/>
</dbReference>
<feature type="compositionally biased region" description="Acidic residues" evidence="13">
    <location>
        <begin position="3998"/>
        <end position="4036"/>
    </location>
</feature>
<evidence type="ECO:0000256" key="2">
    <source>
        <dbReference type="ARBA" id="ARBA00004604"/>
    </source>
</evidence>
<feature type="domain" description="VWFA" evidence="15">
    <location>
        <begin position="4576"/>
        <end position="4770"/>
    </location>
</feature>
<dbReference type="Pfam" id="PF07728">
    <property type="entry name" value="AAA_5"/>
    <property type="match status" value="9"/>
</dbReference>
<dbReference type="Gene3D" id="1.20.1250.20">
    <property type="entry name" value="MFS general substrate transporter like domains"/>
    <property type="match status" value="1"/>
</dbReference>
<feature type="coiled-coil region" evidence="12">
    <location>
        <begin position="3325"/>
        <end position="3352"/>
    </location>
</feature>
<dbReference type="Gene3D" id="3.40.50.410">
    <property type="entry name" value="von Willebrand factor, type A domain"/>
    <property type="match status" value="1"/>
</dbReference>
<dbReference type="FunFam" id="3.40.50.300:FF:000142">
    <property type="entry name" value="Midasin"/>
    <property type="match status" value="1"/>
</dbReference>
<feature type="compositionally biased region" description="Basic and acidic residues" evidence="13">
    <location>
        <begin position="3987"/>
        <end position="3997"/>
    </location>
</feature>
<dbReference type="CDD" id="cd00009">
    <property type="entry name" value="AAA"/>
    <property type="match status" value="3"/>
</dbReference>
<keyword evidence="14" id="KW-0812">Transmembrane</keyword>
<dbReference type="InterPro" id="IPR002035">
    <property type="entry name" value="VWF_A"/>
</dbReference>
<keyword evidence="8 11" id="KW-0067">ATP-binding</keyword>
<dbReference type="Pfam" id="PF17865">
    <property type="entry name" value="AAA_lid_5"/>
    <property type="match status" value="1"/>
</dbReference>
<dbReference type="SUPFAM" id="SSF103473">
    <property type="entry name" value="MFS general substrate transporter"/>
    <property type="match status" value="1"/>
</dbReference>
<feature type="region of interest" description="Disordered" evidence="13">
    <location>
        <begin position="3939"/>
        <end position="4326"/>
    </location>
</feature>
<feature type="compositionally biased region" description="Basic and acidic residues" evidence="13">
    <location>
        <begin position="4233"/>
        <end position="4242"/>
    </location>
</feature>
<feature type="compositionally biased region" description="Acidic residues" evidence="13">
    <location>
        <begin position="4203"/>
        <end position="4223"/>
    </location>
</feature>
<keyword evidence="14" id="KW-1133">Transmembrane helix</keyword>
<dbReference type="InterPro" id="IPR040848">
    <property type="entry name" value="AAA_lid_7"/>
</dbReference>
<feature type="region of interest" description="Disordered" evidence="13">
    <location>
        <begin position="4362"/>
        <end position="4481"/>
    </location>
</feature>
<comment type="function">
    <text evidence="11">Nuclear chaperone required for maturation and nuclear export of pre-60S ribosome subunits.</text>
</comment>
<dbReference type="PROSITE" id="PS50850">
    <property type="entry name" value="MFS"/>
    <property type="match status" value="1"/>
</dbReference>
<feature type="compositionally biased region" description="Acidic residues" evidence="13">
    <location>
        <begin position="4134"/>
        <end position="4195"/>
    </location>
</feature>
<feature type="transmembrane region" description="Helical" evidence="14">
    <location>
        <begin position="4997"/>
        <end position="5017"/>
    </location>
</feature>
<dbReference type="GO" id="GO:0000055">
    <property type="term" value="P:ribosomal large subunit export from nucleus"/>
    <property type="evidence" value="ECO:0007669"/>
    <property type="project" value="TreeGrafter"/>
</dbReference>
<dbReference type="STRING" id="1448308.A0A2T2P8I8"/>
<dbReference type="Pfam" id="PF07690">
    <property type="entry name" value="MFS_1"/>
    <property type="match status" value="1"/>
</dbReference>
<dbReference type="GO" id="GO:0005730">
    <property type="term" value="C:nucleolus"/>
    <property type="evidence" value="ECO:0007669"/>
    <property type="project" value="UniProtKB-SubCell"/>
</dbReference>
<feature type="region of interest" description="Disordered" evidence="13">
    <location>
        <begin position="3048"/>
        <end position="3085"/>
    </location>
</feature>
<feature type="compositionally biased region" description="Basic and acidic residues" evidence="13">
    <location>
        <begin position="4121"/>
        <end position="4133"/>
    </location>
</feature>
<feature type="transmembrane region" description="Helical" evidence="14">
    <location>
        <begin position="5037"/>
        <end position="5060"/>
    </location>
</feature>
<keyword evidence="10 11" id="KW-0539">Nucleus</keyword>
<feature type="compositionally biased region" description="Basic and acidic residues" evidence="13">
    <location>
        <begin position="4083"/>
        <end position="4098"/>
    </location>
</feature>
<dbReference type="GO" id="GO:0016887">
    <property type="term" value="F:ATP hydrolysis activity"/>
    <property type="evidence" value="ECO:0007669"/>
    <property type="project" value="InterPro"/>
</dbReference>
<accession>A0A2T2P8I8</accession>
<keyword evidence="6" id="KW-0597">Phosphoprotein</keyword>
<dbReference type="InterPro" id="IPR027417">
    <property type="entry name" value="P-loop_NTPase"/>
</dbReference>
<keyword evidence="9 11" id="KW-0143">Chaperone</keyword>
<dbReference type="InterPro" id="IPR003593">
    <property type="entry name" value="AAA+_ATPase"/>
</dbReference>
<dbReference type="GO" id="GO:0005524">
    <property type="term" value="F:ATP binding"/>
    <property type="evidence" value="ECO:0007669"/>
    <property type="project" value="UniProtKB-KW"/>
</dbReference>
<dbReference type="Pfam" id="PF17867">
    <property type="entry name" value="AAA_lid_7"/>
    <property type="match status" value="3"/>
</dbReference>
<keyword evidence="14" id="KW-0472">Membrane</keyword>
<feature type="compositionally biased region" description="Basic and acidic residues" evidence="13">
    <location>
        <begin position="3946"/>
        <end position="3959"/>
    </location>
</feature>
<feature type="compositionally biased region" description="Basic and acidic residues" evidence="13">
    <location>
        <begin position="4050"/>
        <end position="4074"/>
    </location>
</feature>
<feature type="compositionally biased region" description="Acidic residues" evidence="13">
    <location>
        <begin position="4415"/>
        <end position="4425"/>
    </location>
</feature>
<feature type="transmembrane region" description="Helical" evidence="14">
    <location>
        <begin position="4938"/>
        <end position="4959"/>
    </location>
</feature>
<feature type="transmembrane region" description="Helical" evidence="14">
    <location>
        <begin position="5168"/>
        <end position="5187"/>
    </location>
</feature>
<sequence>MASIDITAKKALEAGSTDDAFFHNEEIFVEVCARWIQSGFQSGAKISAFGRILPLAPHLAEHVERFLVSASQSQILGGQSTEVPIPQDEELLLETLLGTFRLLSYDCRNFAGHVRPLALESLVRHSSRTVRYLAVRTLCIYVHAADHATQEMIKTYVGEGEIEGKWERKTIDYRFLSLWEEKRWTKLQKRLQEKRQEGLRTVPSGLHHQISPYSVNVNGILLPRLDGASSQEKPSDLFPTPTTDLNQRSIAQRLLDTRPLLLTGLPGSGKTLLIRHFAWQLNKLSSMVTLHLNEQSDAKLLVGMYATGAKPGTFSWRPGVLTTAVKEGRWIFIEDLDRAPNEVISTLLPLIERGELLIPSRGETIRAARGFRIIATMRSTLNPKGQEIIPRQNMIGHRFWNSITVHMPKLEEFESIIFAKYPALQKHLSGITRVYSRLLALFSDAKFASENGTSLRALTPRDLLKWCDRMDVLLSQSTSYGPAQVDDIFMEAFDCFAGSLRSQEARHKLMACVAEELHIDPQRRDHLLIDREVKLELPAKSTSAGIIRIGRARLSKHRSPRKAGYERPFSTNDYTLRLLEKVAVAVDRQEPLLLVGETGTGKTTCIQYLADQLGRKLVAFNLSQQSESGDLLGGYKPVNVRSLVIPLKDEFDDLFDTTFSRKKNARFIEMLGKRVAKGEWKRVCVLWREALKMVDAARKAHESQASSPDPEGGQPKKKRKMDSLPADFPKARWEKFAMDLHDLEAQLASGSEAFAFSFLEGNIVKAVRNGDWVLLDEINLASSDTLEALADLLGGGPDGTPSILLTETGNVERVVAHPNFRVFAAMNPATDVGKKDLPPGIRSRFTELYVESPDTDAKSLRNIVEKYLGGSMVDPAIVRIAADVTDLYMEIQKLAKSNLLVDGADQKAHFSLRTLTRTLSYAREIAPLCSLRRALYEGFHMSFLTFLGKASEDLVAPLITRKLLPSAKAELKKPLQQPRDERSYVRQGHYWLRQGVHQVEEQPHYIITPFVQSNMNNLIRAASTRRYPVLIQGPTSSGKTSMIEYLAKRSGNKFVRINNHEHTDLQEYLGSYISGTDGKLTFQEGVLVRALREGHWIVLDELNLAPTDVLEALNRLLDDNRELLIPETQEVVRPHEDFMLFATQNPAGLYGGRKILSRAFRNRFLELHFDDIPVEELTEILHRRTMIPESWCKRIVKVYQELSTLRQENRIFEQKSFATLRDLFRWAQRKADTVQDLANNGYMLLAERVRKEEERLAVKKVLETVMSRNGPKITVDDEKMFSEDSSPEIKLCKEKMGSGGNVVWTRAMRRLFVLVAHALRNNEPVLLVGETGCGKTTVCQMLADAFEKQLHILNAHQNTETGDLIGAQRPIRNRAAIEDLLCRQLIEVLPNAPTDTDLFQLLALYDQLDSNILDAIPIAHREEIQANRVKASALFEWADGSLVHAMKTGQYFLLDEISLADDSVLERLNSVLEPSRKMLLAEKGPIDSLVTASEGFQFLATMNPGGDYGKKELSPALRNRFTEIWVPALSDLEDILQIVQSKLKPAAMPYAGSIVSFSQWFNEKYNTSVSSSISIRDTLAWVTFINNFSAEDPIFGIVHGAAMVFIDTLGANPAGLLAISAASIDDERKACLHRLSKLLGKDVSPLYFGEITVTANDNSLQLGSFSIPRFAASSADANFSLEAPTTRSNCMRVVRALQLSKPILLEGNPGVGKTTLVTAIAKAIGKPLTRLNLSEQTDLMDLFGSDVPVEGGQAGTFAWRDAPFLKAMKNGDWVLLDEMNLASQSVLEGLNAVLDHRGAVYISELDQTFQKHPDFRVFAAQNPHHQGGGRKGLPASFVNRFTVVYADVFRPEDLSLICARIFPSIGEDEVQRLIDFVAELDEKVVNQRTFGALGAPWEFNLRDTLRWLQLLASKEFNGSARDFLDAIFVQRFRSESDRARILKLFEDASGISKPRISLFHNVSPQIFQVGLGLVSRDAAITRAGSTFPLRVPQLGPMEALLISVRQSWPVILVGPPGSGKTAILDQLSSFVGADLVTFSMNADIDAMDLVGGYEQIDPSRELHRFMANLEVYIRRKITSSVNLPQDHFELLEQLTRSGAPSLNDILPVFDTVSASDSEAVQLRKDAQNLLDAPTEIDGARFQWVDGILLRALEQGKWLVLDNANLCSSAVLDRLNSLLEPNGYLSINEHSTADGEARIVKPHPNFRIFMTMDSRFGELSRAMRNRAVEICLLSDEAPAQDTSRIPTYPLDSQMYRFRHLVAEEASLPQTVDVKSENLSTADIGLLQSFPTQASMGLVSVEQELDALDKISHSSRFLSTVWGARAAAIQSELNPTQEFLGDISSTATLHPLNNELAFNLSSQSETLSLWFASVYEVFRDLYNMQQAIHALPNSSLERRKEKQKLISFLKACWPGLAKCMDATWKARQSCPAELGLLKSLRTLFWAFIALAKDSNFERAVFQTFLKMLTGDISSLPDQSIALVTELKATLSKELTVFSSDVQLTSGLGMERIWKYFKPNTPKDQAQLAAILSLESLADRLDATMWKSNLKVSEMVQIRERFASSLELARLHDVDAGELIVALDVAVSELEGNIDEDATVITPYFEEEFEGLCQLLEVAPATPNKDNITVMRAKTSLFARRPTKLSDNAPANTPTGLTSALTRYVGRDQHPAREMALRGRFHIALLEKIRNADEVQLLQLDRFESELQALAQELTLDSDHIEWDQNAALRPILRRVLDHLVESHQDILSGSATSIKVSDQYRKAIEQPIARCEHSADPAHLALAQAWIHLGLTGLSLYIPNYPHDPALRPMIERKLFNEEKSALMEKLRALKQFQLEFTGQETSFRIRQIEEAIQQMGAEPPVPAIVRPDTSELDTLQGEFTNLLSVIQPLLQETMSLQEATHDNTLRQNLAHITKRLVEGYRSYDDITEPAVGFLTCLSIGLALGAQEEQDESNIKRSLQYIVQQTPFFGHKSANDSKSLLRYCEQEFDKKHVVDIRWHTLHTLSIIRSVDDACYFTSQLRQMIHDIFTSFYSDWKSQLLKDQESEAKNTSLYTYRGEDEDGDEEDPSLFPDYEQEQAEPTTPSTSREHAIRVANMHTELFLDARDPSDSLKRLLEWCRTEMTRVSDSDAHGTSPTDALPAIYLAFEQKVDALSSSGTGKGYNFYFDANLPEAKRLIQLIHQIQIRYRQIQKVWPEHATLADVLRTCDEALAFRHVDPVAKFITKAEKLHGYIYEWQRVASRQFNTSNLYDDLTKLLVGWRQLELTTWARLFDIETDKCRDDAKSWFFIAYETIIAASESIEDQASMETHAQRLLKTMEEFFSSTTLGQYEQRIKLLQQLREHLAARMQDVESLKPVHLALSNFITYFSRLEKPVHEALSKGRQNLEKEVNNVIKLASWKDTNIEALKQSAKTSHRKLTKLVRKFRALLNQRVATIYGTGFPEEAALLKAVELPGTETEVDPTALEICAAHVPRWIECPTRFKNLKVTVSMMRNFSTPSPESLDGAEYIDEFITDLEASITQLQKATPTTLTEENKEAVQHLKTRKRKLYADTMKELRQMGIKFNLSSDVLTKQYELSIVLASLPTVSEAGKGAEYFLHKALNIMGQVRDVAKEHSGDLTPNDVARSIGYIEGLLHSTLRQRSVLSKATQSLGSMQQPISLIGNLCDSLSRPLVRVSDNQIQAANNLKPNLSWLVAALRTGADIVAAQAKLGKTNEVDAVIRNMREWSEKFQDALEATARLPILPLNVWSAAHRELDEKSKQLINDFRPALATLFEQYPVSRVVLSHIQPFVFEYSQPNAQIFDEKKRISVEARSEEILKALDLILGSMQDVKTSLQDIPSSNEDEKWLVKEEKALADAVHSLHAPQITAALQTILESMQYLYEDENLRTIAAMFAAVQPILAQYATTHKYLVDRFDALHQSTAKLLHRLSKTFIQIGTQGFCQPPEKSNDPQAGKDDKLESGTGLGEGEGAEDISKDIEEDEDLEDLAQEKNGERENSIENEDDAVDMGEQEMEGEMQDAPEKEDGEEGEEGEEDAQSEVGSVDDLGPSAVDEKMWDEGGKEEDAKEKEGQKDVGTENQDEQVATEKKEDGKEGEKDDKQPEEEEEEMEMEGEDQEENVGMGKEEPMDPHAKEEETLDLPDELNIDGDDNDKEDDLGDMDMDDDLPPEETDADPGAEPDKVDEEIGPEQDGEEEEETTGHIKDDEMEEKEDEGEEGDEPVDDDPVPMPDENIPDEARDTKNDDPSDPNADVGAGADANEEAHKNQQEQASASAANREDGKEGDSSEQKQETNAEDGELGQTAQPDAGGKGEQPEDSPETQSFKKLGDVLEKWYNQQRKISEAKERDETQIQQIEKEVDMADADFEHLRDEEQEADTQALGTATEEQAKHLDEDMGMAVDEEEKMPARPEDNQDPAQDADQDVDMNDTEPKQEQEQEQPQSKTDGQPQAFVGEQKPFTQEDQDMEDAVPLEEDESDTSSVNEVETQLELTHLDANALTSPDEARALWLNHEASTHSLSQQLTEHLRLILAPTLATKLRGDFRTGKRLNLKRIIPYIASGYKRDKIWLRRSQPSKRSYQVMIALDDSKSMAESGASNLALKTLTLVTRSLSMLEVGEVSVVGFGDGVNVAHEFEKPFTSESGVRVFEQFGFASSKTNVRGLVDKSLDLFADARRKGSSSAGEDLWQLMLIVSDGICDSHAEIQRLVRRAQEERVMIVFVIIDSSATPGPAQAGQQPDGTLAEKPKEKTSILDLQSVEISAQGKVVRWKYMERFPFSPQPNTSTPIKMTTYISNSGGSSTEVIEAIELTPLPPRSIKDELEPQAHDSPPDPNAGVPITYPKNIRLALITIGLILSIFLAALDSTILATAIPSITSQFGSISNIAWYGSSYVITNTAFQSAWGKAYNYFSIKRTFLAAIAVFELGNVISAVSSRSEILILGRCVAGMGGGGVMTGSFLGIALSVRDEWRAAYMGVMGVTFGVASVVGPLLGGALVDGAGWRWCFWISLPIGFAAAGIMFFAFRDPISPRQASLKEKIMQTDINGAILITGALSFFVLAMHWAGIYPWRSPRVIGSFVGFGVLFIAFVVNEWLMGSKAMVQAHLMKSSIVLTNSIYAFFLAGAYFPLLYTLPIHFQSVDNSSASQSGVRLIPLVLGISVFTMIANGLITFWRHYRPFLLVGAICSTAGLWLIYSLDAHTPIKTWVGYELLTAIGIGLALQIPMISNQAHVPASEIPSATSLALFMENIGTSLFVASGESAFTQGLVQSLKRNVPSVEPHKVLDAGATQIRETFEGSTLEGVLGGYLDGCRVSYAVCLACGVAACIVAMGGAGPAGFKEMKRRMAKSHET</sequence>
<dbReference type="InterPro" id="IPR012099">
    <property type="entry name" value="Midasin"/>
</dbReference>
<evidence type="ECO:0000313" key="18">
    <source>
        <dbReference type="Proteomes" id="UP000240883"/>
    </source>
</evidence>
<dbReference type="Gene3D" id="3.40.50.300">
    <property type="entry name" value="P-loop containing nucleotide triphosphate hydrolases"/>
    <property type="match status" value="6"/>
</dbReference>
<proteinExistence type="inferred from homology"/>
<evidence type="ECO:0000259" key="15">
    <source>
        <dbReference type="PROSITE" id="PS50234"/>
    </source>
</evidence>
<gene>
    <name evidence="17" type="ORF">BS50DRAFT_670457</name>
</gene>
<dbReference type="InterPro" id="IPR036259">
    <property type="entry name" value="MFS_trans_sf"/>
</dbReference>
<keyword evidence="18" id="KW-1185">Reference proteome</keyword>
<dbReference type="GO" id="GO:0030687">
    <property type="term" value="C:preribosome, large subunit precursor"/>
    <property type="evidence" value="ECO:0007669"/>
    <property type="project" value="TreeGrafter"/>
</dbReference>
<feature type="transmembrane region" description="Helical" evidence="14">
    <location>
        <begin position="5067"/>
        <end position="5089"/>
    </location>
</feature>
<comment type="similarity">
    <text evidence="4 11">Belongs to the midasin family.</text>
</comment>
<keyword evidence="12" id="KW-0175">Coiled coil</keyword>
<dbReference type="InterPro" id="IPR020846">
    <property type="entry name" value="MFS_dom"/>
</dbReference>
<evidence type="ECO:0000256" key="9">
    <source>
        <dbReference type="ARBA" id="ARBA00023186"/>
    </source>
</evidence>
<feature type="compositionally biased region" description="Acidic residues" evidence="13">
    <location>
        <begin position="3977"/>
        <end position="3986"/>
    </location>
</feature>
<reference evidence="17 18" key="1">
    <citation type="journal article" date="2018" name="Front. Microbiol.">
        <title>Genome-Wide Analysis of Corynespora cassiicola Leaf Fall Disease Putative Effectors.</title>
        <authorList>
            <person name="Lopez D."/>
            <person name="Ribeiro S."/>
            <person name="Label P."/>
            <person name="Fumanal B."/>
            <person name="Venisse J.S."/>
            <person name="Kohler A."/>
            <person name="de Oliveira R.R."/>
            <person name="Labutti K."/>
            <person name="Lipzen A."/>
            <person name="Lail K."/>
            <person name="Bauer D."/>
            <person name="Ohm R.A."/>
            <person name="Barry K.W."/>
            <person name="Spatafora J."/>
            <person name="Grigoriev I.V."/>
            <person name="Martin F.M."/>
            <person name="Pujade-Renaud V."/>
        </authorList>
    </citation>
    <scope>NUCLEOTIDE SEQUENCE [LARGE SCALE GENOMIC DNA]</scope>
    <source>
        <strain evidence="17 18">Philippines</strain>
    </source>
</reference>
<evidence type="ECO:0000256" key="4">
    <source>
        <dbReference type="ARBA" id="ARBA00007188"/>
    </source>
</evidence>
<feature type="compositionally biased region" description="Acidic residues" evidence="13">
    <location>
        <begin position="4099"/>
        <end position="4116"/>
    </location>
</feature>
<dbReference type="InterPro" id="IPR041190">
    <property type="entry name" value="Midasin_AAA_lid_5"/>
</dbReference>
<evidence type="ECO:0000259" key="16">
    <source>
        <dbReference type="PROSITE" id="PS50850"/>
    </source>
</evidence>
<dbReference type="EMBL" id="KZ678128">
    <property type="protein sequence ID" value="PSN73965.1"/>
    <property type="molecule type" value="Genomic_DNA"/>
</dbReference>
<evidence type="ECO:0000313" key="17">
    <source>
        <dbReference type="EMBL" id="PSN73965.1"/>
    </source>
</evidence>
<feature type="transmembrane region" description="Helical" evidence="14">
    <location>
        <begin position="5305"/>
        <end position="5330"/>
    </location>
</feature>
<dbReference type="CDD" id="cd17502">
    <property type="entry name" value="MFS_Azr1_MDR_like"/>
    <property type="match status" value="1"/>
</dbReference>
<feature type="compositionally biased region" description="Acidic residues" evidence="13">
    <location>
        <begin position="3056"/>
        <end position="3075"/>
    </location>
</feature>
<evidence type="ECO:0000256" key="1">
    <source>
        <dbReference type="ARBA" id="ARBA00004141"/>
    </source>
</evidence>
<evidence type="ECO:0000256" key="3">
    <source>
        <dbReference type="ARBA" id="ARBA00004642"/>
    </source>
</evidence>
<dbReference type="PROSITE" id="PS50234">
    <property type="entry name" value="VWFA"/>
    <property type="match status" value="1"/>
</dbReference>
<evidence type="ECO:0000256" key="6">
    <source>
        <dbReference type="ARBA" id="ARBA00022553"/>
    </source>
</evidence>
<dbReference type="Proteomes" id="UP000240883">
    <property type="component" value="Unassembled WGS sequence"/>
</dbReference>